<evidence type="ECO:0000313" key="1">
    <source>
        <dbReference type="EMBL" id="KKN15655.1"/>
    </source>
</evidence>
<organism evidence="1">
    <name type="scientific">marine sediment metagenome</name>
    <dbReference type="NCBI Taxonomy" id="412755"/>
    <lineage>
        <taxon>unclassified sequences</taxon>
        <taxon>metagenomes</taxon>
        <taxon>ecological metagenomes</taxon>
    </lineage>
</organism>
<reference evidence="1" key="1">
    <citation type="journal article" date="2015" name="Nature">
        <title>Complex archaea that bridge the gap between prokaryotes and eukaryotes.</title>
        <authorList>
            <person name="Spang A."/>
            <person name="Saw J.H."/>
            <person name="Jorgensen S.L."/>
            <person name="Zaremba-Niedzwiedzka K."/>
            <person name="Martijn J."/>
            <person name="Lind A.E."/>
            <person name="van Eijk R."/>
            <person name="Schleper C."/>
            <person name="Guy L."/>
            <person name="Ettema T.J."/>
        </authorList>
    </citation>
    <scope>NUCLEOTIDE SEQUENCE</scope>
</reference>
<dbReference type="AlphaFoldDB" id="A0A0F9N7S5"/>
<name>A0A0F9N7S5_9ZZZZ</name>
<accession>A0A0F9N7S5</accession>
<sequence length="123" mass="13181">MKKLAEILEARRLVEGSNGKPLGYLAWGKELGIIHTTLFRFSRGERTLGSEALRALATWAKSNDDNELLLALAGYVLIRFAEGDGSLGSEAIKSLAAAGDNDKFLFVLAGHALDIDLPPKGEG</sequence>
<comment type="caution">
    <text evidence="1">The sequence shown here is derived from an EMBL/GenBank/DDBJ whole genome shotgun (WGS) entry which is preliminary data.</text>
</comment>
<protein>
    <submittedName>
        <fullName evidence="1">Uncharacterized protein</fullName>
    </submittedName>
</protein>
<gene>
    <name evidence="1" type="ORF">LCGC14_0983910</name>
</gene>
<proteinExistence type="predicted"/>
<dbReference type="EMBL" id="LAZR01003692">
    <property type="protein sequence ID" value="KKN15655.1"/>
    <property type="molecule type" value="Genomic_DNA"/>
</dbReference>